<dbReference type="Gene3D" id="1.50.10.20">
    <property type="match status" value="1"/>
</dbReference>
<dbReference type="InterPro" id="IPR014512">
    <property type="entry name" value="O_gly_hydro"/>
</dbReference>
<evidence type="ECO:0000313" key="1">
    <source>
        <dbReference type="EMBL" id="APU66992.1"/>
    </source>
</evidence>
<dbReference type="GO" id="GO:0005975">
    <property type="term" value="P:carbohydrate metabolic process"/>
    <property type="evidence" value="ECO:0007669"/>
    <property type="project" value="InterPro"/>
</dbReference>
<dbReference type="EMBL" id="CP016359">
    <property type="protein sequence ID" value="APU66992.1"/>
    <property type="molecule type" value="Genomic_DNA"/>
</dbReference>
<gene>
    <name evidence="1" type="ORF">GRFL_0268</name>
</gene>
<keyword evidence="2" id="KW-1185">Reference proteome</keyword>
<dbReference type="InterPro" id="IPR008928">
    <property type="entry name" value="6-hairpin_glycosidase_sf"/>
</dbReference>
<sequence length="393" mass="44394">MMRMKEFYKILLLVAIMPVISCSTDETEPSQPENPDTPGETPSQFQYTYSQTADSLQVSLKKNYSGSQTTYIQNNTGNTTFHYWPNAHVLHVLIDAYKRTGDNEYADRANSLLEGIKVMNGGTYNNVFNDDMLWLGNSSMRAYVATGDEAYLNVAIELWDIIKTSWSDDIFGGGITWKQDTPYQKNAVSNGPATVLTMRLYDATGNEQYLEWAKKIYEWEKETLVDPYSGLVWDNISMQNGEEVINRDWIFTYNIGTWIGSGLKLYQATGDQEYLDDAILSARSMTTSFKLTTNGIMRDEGQGDGGLFKGILVRYLTQLIMEPDVPAEDSEYLADFMQTNAETAYKKAIKRPEMFFNSGWTSRPGNNTDLTTQLSGMMLIEAAALLDSEGYFD</sequence>
<dbReference type="Proteomes" id="UP000186230">
    <property type="component" value="Chromosome"/>
</dbReference>
<dbReference type="PANTHER" id="PTHR47791">
    <property type="entry name" value="MEIOTICALLY UP-REGULATED GENE 191 PROTEIN"/>
    <property type="match status" value="1"/>
</dbReference>
<evidence type="ECO:0000313" key="2">
    <source>
        <dbReference type="Proteomes" id="UP000186230"/>
    </source>
</evidence>
<dbReference type="InterPro" id="IPR005198">
    <property type="entry name" value="Glyco_hydro_76"/>
</dbReference>
<name>A0A1L7I1P5_9FLAO</name>
<dbReference type="PIRSF" id="PIRSF021505">
    <property type="entry name" value="O_gly_hdrol"/>
    <property type="match status" value="1"/>
</dbReference>
<dbReference type="RefSeq" id="WP_158091623.1">
    <property type="nucleotide sequence ID" value="NZ_AMRU01000008.1"/>
</dbReference>
<dbReference type="STRING" id="1229726.GRFL_0268"/>
<dbReference type="InterPro" id="IPR053169">
    <property type="entry name" value="MUG_Protein"/>
</dbReference>
<accession>A0A1L7I1P5</accession>
<dbReference type="AlphaFoldDB" id="A0A1L7I1P5"/>
<proteinExistence type="predicted"/>
<reference evidence="1 2" key="1">
    <citation type="submission" date="2016-07" db="EMBL/GenBank/DDBJ databases">
        <title>Multi-omics approach to identify versatile polysaccharide utilization systems of a marine flavobacterium Gramella flava.</title>
        <authorList>
            <person name="Tang K."/>
        </authorList>
    </citation>
    <scope>NUCLEOTIDE SEQUENCE [LARGE SCALE GENOMIC DNA]</scope>
    <source>
        <strain evidence="1 2">JLT2011</strain>
    </source>
</reference>
<dbReference type="Pfam" id="PF03663">
    <property type="entry name" value="Glyco_hydro_76"/>
    <property type="match status" value="1"/>
</dbReference>
<dbReference type="PANTHER" id="PTHR47791:SF3">
    <property type="entry name" value="MEIOTICALLY UP-REGULATED GENE 191 PROTEIN"/>
    <property type="match status" value="1"/>
</dbReference>
<organism evidence="1 2">
    <name type="scientific">Christiangramia flava JLT2011</name>
    <dbReference type="NCBI Taxonomy" id="1229726"/>
    <lineage>
        <taxon>Bacteria</taxon>
        <taxon>Pseudomonadati</taxon>
        <taxon>Bacteroidota</taxon>
        <taxon>Flavobacteriia</taxon>
        <taxon>Flavobacteriales</taxon>
        <taxon>Flavobacteriaceae</taxon>
        <taxon>Christiangramia</taxon>
    </lineage>
</organism>
<dbReference type="SUPFAM" id="SSF48208">
    <property type="entry name" value="Six-hairpin glycosidases"/>
    <property type="match status" value="1"/>
</dbReference>
<protein>
    <submittedName>
        <fullName evidence="1">Putative alpha-1,6-mannanase</fullName>
    </submittedName>
</protein>
<dbReference type="KEGG" id="gfl:GRFL_0268"/>